<protein>
    <submittedName>
        <fullName evidence="1">Uncharacterized protein</fullName>
    </submittedName>
</protein>
<evidence type="ECO:0000313" key="2">
    <source>
        <dbReference type="Proteomes" id="UP000829685"/>
    </source>
</evidence>
<keyword evidence="2" id="KW-1185">Reference proteome</keyword>
<evidence type="ECO:0000313" key="1">
    <source>
        <dbReference type="EMBL" id="KAI1874408.1"/>
    </source>
</evidence>
<dbReference type="EMBL" id="JAFIMR010000009">
    <property type="protein sequence ID" value="KAI1874408.1"/>
    <property type="molecule type" value="Genomic_DNA"/>
</dbReference>
<gene>
    <name evidence="1" type="ORF">JX265_004616</name>
</gene>
<reference evidence="1" key="1">
    <citation type="submission" date="2021-03" db="EMBL/GenBank/DDBJ databases">
        <title>Revisited historic fungal species revealed as producer of novel bioactive compounds through whole genome sequencing and comparative genomics.</title>
        <authorList>
            <person name="Vignolle G.A."/>
            <person name="Hochenegger N."/>
            <person name="Mach R.L."/>
            <person name="Mach-Aigner A.R."/>
            <person name="Javad Rahimi M."/>
            <person name="Salim K.A."/>
            <person name="Chan C.M."/>
            <person name="Lim L.B.L."/>
            <person name="Cai F."/>
            <person name="Druzhinina I.S."/>
            <person name="U'Ren J.M."/>
            <person name="Derntl C."/>
        </authorList>
    </citation>
    <scope>NUCLEOTIDE SEQUENCE</scope>
    <source>
        <strain evidence="1">TUCIM 5799</strain>
    </source>
</reference>
<dbReference type="Proteomes" id="UP000829685">
    <property type="component" value="Unassembled WGS sequence"/>
</dbReference>
<name>A0A9P9WPZ2_9PEZI</name>
<sequence>MEAKRHSKKTTGHRRQGQTLASIIEYPVACCGLWDADEYTCILHPRDPPLEWHVDQFVKAREGFQRAYRVSLFVTRKRHDLEIKNLHESRRHKLRLRDLPQSNDYPHCEIRNREQQKRLLGKTCAVHKLNYKCKIPWQVRRACFVCQLHRMERQHAKENQRLYTEYHDNVLEACMKCNYNVGGWECIEWQPPAREPAEYWAENTTRAHRVLHVTSWSENLQGRLRNESRTCRKKALLAEERKIEVWKRLGWSENSLNGRWGQYSISESH</sequence>
<comment type="caution">
    <text evidence="1">The sequence shown here is derived from an EMBL/GenBank/DDBJ whole genome shotgun (WGS) entry which is preliminary data.</text>
</comment>
<dbReference type="AlphaFoldDB" id="A0A9P9WPZ2"/>
<organism evidence="1 2">
    <name type="scientific">Neoarthrinium moseri</name>
    <dbReference type="NCBI Taxonomy" id="1658444"/>
    <lineage>
        <taxon>Eukaryota</taxon>
        <taxon>Fungi</taxon>
        <taxon>Dikarya</taxon>
        <taxon>Ascomycota</taxon>
        <taxon>Pezizomycotina</taxon>
        <taxon>Sordariomycetes</taxon>
        <taxon>Xylariomycetidae</taxon>
        <taxon>Amphisphaeriales</taxon>
        <taxon>Apiosporaceae</taxon>
        <taxon>Neoarthrinium</taxon>
    </lineage>
</organism>
<accession>A0A9P9WPZ2</accession>
<proteinExistence type="predicted"/>